<proteinExistence type="predicted"/>
<feature type="domain" description="Schlafen AlbA-2" evidence="1">
    <location>
        <begin position="24"/>
        <end position="151"/>
    </location>
</feature>
<dbReference type="AlphaFoldDB" id="A0A7W7ZSQ4"/>
<gene>
    <name evidence="2" type="ORF">HDF15_003430</name>
</gene>
<dbReference type="InterPro" id="IPR007421">
    <property type="entry name" value="Schlafen_AlbA_2_dom"/>
</dbReference>
<comment type="caution">
    <text evidence="2">The sequence shown here is derived from an EMBL/GenBank/DDBJ whole genome shotgun (WGS) entry which is preliminary data.</text>
</comment>
<evidence type="ECO:0000313" key="3">
    <source>
        <dbReference type="Proteomes" id="UP000584867"/>
    </source>
</evidence>
<dbReference type="Pfam" id="PF04326">
    <property type="entry name" value="SLFN_AlbA_2"/>
    <property type="match status" value="1"/>
</dbReference>
<reference evidence="2 3" key="1">
    <citation type="submission" date="2020-08" db="EMBL/GenBank/DDBJ databases">
        <title>Genomic Encyclopedia of Type Strains, Phase IV (KMG-V): Genome sequencing to study the core and pangenomes of soil and plant-associated prokaryotes.</title>
        <authorList>
            <person name="Whitman W."/>
        </authorList>
    </citation>
    <scope>NUCLEOTIDE SEQUENCE [LARGE SCALE GENOMIC DNA]</scope>
    <source>
        <strain evidence="2 3">X5P3</strain>
    </source>
</reference>
<dbReference type="Proteomes" id="UP000584867">
    <property type="component" value="Unassembled WGS sequence"/>
</dbReference>
<dbReference type="InterPro" id="IPR038461">
    <property type="entry name" value="Schlafen_AlbA_2_dom_sf"/>
</dbReference>
<organism evidence="2 3">
    <name type="scientific">Granulicella mallensis</name>
    <dbReference type="NCBI Taxonomy" id="940614"/>
    <lineage>
        <taxon>Bacteria</taxon>
        <taxon>Pseudomonadati</taxon>
        <taxon>Acidobacteriota</taxon>
        <taxon>Terriglobia</taxon>
        <taxon>Terriglobales</taxon>
        <taxon>Acidobacteriaceae</taxon>
        <taxon>Granulicella</taxon>
    </lineage>
</organism>
<dbReference type="EMBL" id="JACHIO010000014">
    <property type="protein sequence ID" value="MBB5065067.1"/>
    <property type="molecule type" value="Genomic_DNA"/>
</dbReference>
<dbReference type="Gene3D" id="3.30.950.30">
    <property type="entry name" value="Schlafen, AAA domain"/>
    <property type="match status" value="1"/>
</dbReference>
<dbReference type="RefSeq" id="WP_184257472.1">
    <property type="nucleotide sequence ID" value="NZ_JACHIO010000014.1"/>
</dbReference>
<protein>
    <recommendedName>
        <fullName evidence="1">Schlafen AlbA-2 domain-containing protein</fullName>
    </recommendedName>
</protein>
<evidence type="ECO:0000259" key="1">
    <source>
        <dbReference type="Pfam" id="PF04326"/>
    </source>
</evidence>
<accession>A0A7W7ZSQ4</accession>
<evidence type="ECO:0000313" key="2">
    <source>
        <dbReference type="EMBL" id="MBB5065067.1"/>
    </source>
</evidence>
<name>A0A7W7ZSQ4_9BACT</name>
<dbReference type="PANTHER" id="PTHR30595:SF6">
    <property type="entry name" value="SCHLAFEN ALBA-2 DOMAIN-CONTAINING PROTEIN"/>
    <property type="match status" value="1"/>
</dbReference>
<sequence>MLPLRFDEIGSEDILKLVAAKNPEQKTLEYKAKLNIDTGDEKAEFLADISSFANASGGDIVFGISDERDGENKATGIPGEISGLSIENPEAELGRVSQIIESGVQPRFAFQAKVISIPDKGSVILIRVPKSWDSPHMVTYSNRTRFYSRNGIVGKVQLDVRQIGAAFAEQRGVGERLRAWKADRIAKAVAGEGPVELKGVSVLWHFVSVPTLNDDQVLPRAFNTSMLHGQPLMSLSTEFVRYNADGYLMSSHNVHGTARSYLQVFREGHLEYGDCYALDSDHDGHIAGGIMEDKLINTFGRAALLLKALGTADPIFVCLTLIGMKGIDIYLPSHAQSWNGATSLPFDRDIIICPDIQLQNLDEGEPYRSTLRPIVDAIWQAAGRETSPYAKMRWDAQQ</sequence>
<dbReference type="PANTHER" id="PTHR30595">
    <property type="entry name" value="GLPR-RELATED TRANSCRIPTIONAL REPRESSOR"/>
    <property type="match status" value="1"/>
</dbReference>